<accession>A0A6J5L7Z2</accession>
<name>A0A6J5L7Z2_9CAUD</name>
<dbReference type="EMBL" id="LR796242">
    <property type="protein sequence ID" value="CAB4130531.1"/>
    <property type="molecule type" value="Genomic_DNA"/>
</dbReference>
<reference evidence="1" key="1">
    <citation type="submission" date="2020-04" db="EMBL/GenBank/DDBJ databases">
        <authorList>
            <person name="Chiriac C."/>
            <person name="Salcher M."/>
            <person name="Ghai R."/>
            <person name="Kavagutti S V."/>
        </authorList>
    </citation>
    <scope>NUCLEOTIDE SEQUENCE</scope>
</reference>
<evidence type="ECO:0000313" key="1">
    <source>
        <dbReference type="EMBL" id="CAB4130531.1"/>
    </source>
</evidence>
<sequence>MGMSTFTGPITAGDIVNTSGTTLGTNIANVGYVDMVQTAAVAQSTGVLSTTPIVIPAGSQITSITLWVTAVWATTTTLGIGTTASATALTTAGAVSGAALGLVAVNPGTSLTQINNWIDVGTTDVQIAISTSTGTGAGYLTVKYTQALNLIP</sequence>
<protein>
    <submittedName>
        <fullName evidence="1">Uncharacterized protein</fullName>
    </submittedName>
</protein>
<proteinExistence type="predicted"/>
<gene>
    <name evidence="1" type="ORF">UFOVP120_8</name>
</gene>
<organism evidence="1">
    <name type="scientific">uncultured Caudovirales phage</name>
    <dbReference type="NCBI Taxonomy" id="2100421"/>
    <lineage>
        <taxon>Viruses</taxon>
        <taxon>Duplodnaviria</taxon>
        <taxon>Heunggongvirae</taxon>
        <taxon>Uroviricota</taxon>
        <taxon>Caudoviricetes</taxon>
        <taxon>Peduoviridae</taxon>
        <taxon>Maltschvirus</taxon>
        <taxon>Maltschvirus maltsch</taxon>
    </lineage>
</organism>